<dbReference type="SUPFAM" id="SSF46689">
    <property type="entry name" value="Homeodomain-like"/>
    <property type="match status" value="1"/>
</dbReference>
<dbReference type="InterPro" id="IPR027417">
    <property type="entry name" value="P-loop_NTPase"/>
</dbReference>
<reference evidence="7 8" key="1">
    <citation type="submission" date="2018-11" db="EMBL/GenBank/DDBJ databases">
        <title>Genomic Encyclopedia of Type Strains, Phase IV (KMG-IV): sequencing the most valuable type-strain genomes for metagenomic binning, comparative biology and taxonomic classification.</title>
        <authorList>
            <person name="Goeker M."/>
        </authorList>
    </citation>
    <scope>NUCLEOTIDE SEQUENCE [LARGE SCALE GENOMIC DNA]</scope>
    <source>
        <strain evidence="7 8">DSM 101684</strain>
    </source>
</reference>
<dbReference type="EMBL" id="RKQL01000002">
    <property type="protein sequence ID" value="RPE70573.1"/>
    <property type="molecule type" value="Genomic_DNA"/>
</dbReference>
<evidence type="ECO:0000256" key="2">
    <source>
        <dbReference type="ARBA" id="ARBA00022840"/>
    </source>
</evidence>
<dbReference type="PROSITE" id="PS50045">
    <property type="entry name" value="SIGMA54_INTERACT_4"/>
    <property type="match status" value="1"/>
</dbReference>
<comment type="caution">
    <text evidence="7">The sequence shown here is derived from an EMBL/GenBank/DDBJ whole genome shotgun (WGS) entry which is preliminary data.</text>
</comment>
<keyword evidence="5" id="KW-0804">Transcription</keyword>
<name>A0A3N4UJE6_9BURK</name>
<dbReference type="SMART" id="SM00382">
    <property type="entry name" value="AAA"/>
    <property type="match status" value="1"/>
</dbReference>
<dbReference type="Pfam" id="PF25601">
    <property type="entry name" value="AAA_lid_14"/>
    <property type="match status" value="1"/>
</dbReference>
<dbReference type="FunFam" id="3.40.50.300:FF:000006">
    <property type="entry name" value="DNA-binding transcriptional regulator NtrC"/>
    <property type="match status" value="1"/>
</dbReference>
<keyword evidence="3" id="KW-0805">Transcription regulation</keyword>
<keyword evidence="1" id="KW-0547">Nucleotide-binding</keyword>
<dbReference type="Gene3D" id="3.40.50.300">
    <property type="entry name" value="P-loop containing nucleotide triphosphate hydrolases"/>
    <property type="match status" value="1"/>
</dbReference>
<dbReference type="Gene3D" id="1.10.8.60">
    <property type="match status" value="1"/>
</dbReference>
<dbReference type="PROSITE" id="PS00688">
    <property type="entry name" value="SIGMA54_INTERACT_3"/>
    <property type="match status" value="1"/>
</dbReference>
<dbReference type="InterPro" id="IPR009057">
    <property type="entry name" value="Homeodomain-like_sf"/>
</dbReference>
<keyword evidence="4" id="KW-0238">DNA-binding</keyword>
<dbReference type="AlphaFoldDB" id="A0A3N4UJE6"/>
<protein>
    <submittedName>
        <fullName evidence="7">Sigma-54 specific flagellar transcriptional regulator A</fullName>
    </submittedName>
</protein>
<keyword evidence="7" id="KW-0282">Flagellum</keyword>
<evidence type="ECO:0000256" key="4">
    <source>
        <dbReference type="ARBA" id="ARBA00023125"/>
    </source>
</evidence>
<dbReference type="InterPro" id="IPR002078">
    <property type="entry name" value="Sigma_54_int"/>
</dbReference>
<keyword evidence="7" id="KW-0966">Cell projection</keyword>
<dbReference type="InterPro" id="IPR025944">
    <property type="entry name" value="Sigma_54_int_dom_CS"/>
</dbReference>
<dbReference type="CDD" id="cd00009">
    <property type="entry name" value="AAA"/>
    <property type="match status" value="1"/>
</dbReference>
<dbReference type="PRINTS" id="PR01590">
    <property type="entry name" value="HTHFIS"/>
</dbReference>
<evidence type="ECO:0000313" key="7">
    <source>
        <dbReference type="EMBL" id="RPE70573.1"/>
    </source>
</evidence>
<dbReference type="InterPro" id="IPR002197">
    <property type="entry name" value="HTH_Fis"/>
</dbReference>
<organism evidence="7 8">
    <name type="scientific">Tibeticola sediminis</name>
    <dbReference type="NCBI Taxonomy" id="1917811"/>
    <lineage>
        <taxon>Bacteria</taxon>
        <taxon>Pseudomonadati</taxon>
        <taxon>Pseudomonadota</taxon>
        <taxon>Betaproteobacteria</taxon>
        <taxon>Burkholderiales</taxon>
        <taxon>Comamonadaceae</taxon>
        <taxon>Tibeticola</taxon>
    </lineage>
</organism>
<dbReference type="OrthoDB" id="9761705at2"/>
<dbReference type="Pfam" id="PF00158">
    <property type="entry name" value="Sigma54_activat"/>
    <property type="match status" value="1"/>
</dbReference>
<dbReference type="GO" id="GO:0043565">
    <property type="term" value="F:sequence-specific DNA binding"/>
    <property type="evidence" value="ECO:0007669"/>
    <property type="project" value="InterPro"/>
</dbReference>
<dbReference type="GO" id="GO:0005524">
    <property type="term" value="F:ATP binding"/>
    <property type="evidence" value="ECO:0007669"/>
    <property type="project" value="UniProtKB-KW"/>
</dbReference>
<sequence length="372" mass="40656">MEQELLTVDSGHGGLEQTLVGSSAPMRALRALIERVAKTDSTVLILGESGTGKELVARSLHQCSPRSGRPFVAVNCGAIPAELMESELFGHERGAFTGAQGLRKGRFELAGKGTLFLDEIAEMSPALQVKILRVLQERSFERVGGTETLSAQARIVAATHRNLEQEIQLGRFREDLFYRLHVVPIELPPLRDRGEDILLLADAALRRLDREGLGFVRLGEGVAQALLAYSWPGNVRELLNLMERLVILHAGSTVTLDDLPPKMRVGVGATAPLNLAFREVCDEDPPVLSAPSEDGGDVRELLRSVVELPDPVLPESGVDLKSYLERIERSLIEQALAQSDGVIARAADRLSLRRTTLVEKIRKYGLKSRDAG</sequence>
<evidence type="ECO:0000256" key="3">
    <source>
        <dbReference type="ARBA" id="ARBA00023015"/>
    </source>
</evidence>
<feature type="domain" description="Sigma-54 factor interaction" evidence="6">
    <location>
        <begin position="19"/>
        <end position="247"/>
    </location>
</feature>
<keyword evidence="2" id="KW-0067">ATP-binding</keyword>
<evidence type="ECO:0000259" key="6">
    <source>
        <dbReference type="PROSITE" id="PS50045"/>
    </source>
</evidence>
<gene>
    <name evidence="7" type="ORF">EDC62_1055</name>
</gene>
<accession>A0A3N4UJE6</accession>
<evidence type="ECO:0000313" key="8">
    <source>
        <dbReference type="Proteomes" id="UP000272193"/>
    </source>
</evidence>
<evidence type="ECO:0000256" key="1">
    <source>
        <dbReference type="ARBA" id="ARBA00022741"/>
    </source>
</evidence>
<dbReference type="Gene3D" id="1.10.10.60">
    <property type="entry name" value="Homeodomain-like"/>
    <property type="match status" value="1"/>
</dbReference>
<keyword evidence="7" id="KW-0969">Cilium</keyword>
<dbReference type="Proteomes" id="UP000272193">
    <property type="component" value="Unassembled WGS sequence"/>
</dbReference>
<proteinExistence type="predicted"/>
<dbReference type="GO" id="GO:0006355">
    <property type="term" value="P:regulation of DNA-templated transcription"/>
    <property type="evidence" value="ECO:0007669"/>
    <property type="project" value="InterPro"/>
</dbReference>
<dbReference type="RefSeq" id="WP_124221309.1">
    <property type="nucleotide sequence ID" value="NZ_RKQL01000002.1"/>
</dbReference>
<dbReference type="PANTHER" id="PTHR32071:SF117">
    <property type="entry name" value="PTS-DEPENDENT DIHYDROXYACETONE KINASE OPERON REGULATORY PROTEIN-RELATED"/>
    <property type="match status" value="1"/>
</dbReference>
<dbReference type="PANTHER" id="PTHR32071">
    <property type="entry name" value="TRANSCRIPTIONAL REGULATORY PROTEIN"/>
    <property type="match status" value="1"/>
</dbReference>
<dbReference type="SUPFAM" id="SSF52540">
    <property type="entry name" value="P-loop containing nucleoside triphosphate hydrolases"/>
    <property type="match status" value="1"/>
</dbReference>
<dbReference type="InterPro" id="IPR058031">
    <property type="entry name" value="AAA_lid_NorR"/>
</dbReference>
<dbReference type="InterPro" id="IPR003593">
    <property type="entry name" value="AAA+_ATPase"/>
</dbReference>
<evidence type="ECO:0000256" key="5">
    <source>
        <dbReference type="ARBA" id="ARBA00023163"/>
    </source>
</evidence>
<dbReference type="PROSITE" id="PS00675">
    <property type="entry name" value="SIGMA54_INTERACT_1"/>
    <property type="match status" value="1"/>
</dbReference>
<dbReference type="InterPro" id="IPR025662">
    <property type="entry name" value="Sigma_54_int_dom_ATP-bd_1"/>
</dbReference>
<dbReference type="Pfam" id="PF02954">
    <property type="entry name" value="HTH_8"/>
    <property type="match status" value="1"/>
</dbReference>
<keyword evidence="8" id="KW-1185">Reference proteome</keyword>